<dbReference type="InterPro" id="IPR045371">
    <property type="entry name" value="ADAMTS_CR_3"/>
</dbReference>
<dbReference type="Pfam" id="PF19030">
    <property type="entry name" value="TSP1_ADAMTS"/>
    <property type="match status" value="1"/>
</dbReference>
<dbReference type="InterPro" id="IPR050439">
    <property type="entry name" value="ADAMTS_ADAMTS-like"/>
</dbReference>
<feature type="region of interest" description="Disordered" evidence="4">
    <location>
        <begin position="294"/>
        <end position="414"/>
    </location>
</feature>
<organism evidence="7 8">
    <name type="scientific">Chiloscyllium punctatum</name>
    <name type="common">Brownbanded bambooshark</name>
    <name type="synonym">Hemiscyllium punctatum</name>
    <dbReference type="NCBI Taxonomy" id="137246"/>
    <lineage>
        <taxon>Eukaryota</taxon>
        <taxon>Metazoa</taxon>
        <taxon>Chordata</taxon>
        <taxon>Craniata</taxon>
        <taxon>Vertebrata</taxon>
        <taxon>Chondrichthyes</taxon>
        <taxon>Elasmobranchii</taxon>
        <taxon>Galeomorphii</taxon>
        <taxon>Galeoidea</taxon>
        <taxon>Orectolobiformes</taxon>
        <taxon>Hemiscylliidae</taxon>
        <taxon>Chiloscyllium</taxon>
    </lineage>
</organism>
<evidence type="ECO:0000313" key="7">
    <source>
        <dbReference type="EMBL" id="GCC18522.1"/>
    </source>
</evidence>
<keyword evidence="3" id="KW-1015">Disulfide bond</keyword>
<dbReference type="InterPro" id="IPR036383">
    <property type="entry name" value="TSP1_rpt_sf"/>
</dbReference>
<feature type="region of interest" description="Disordered" evidence="4">
    <location>
        <begin position="450"/>
        <end position="469"/>
    </location>
</feature>
<feature type="compositionally biased region" description="Low complexity" evidence="4">
    <location>
        <begin position="294"/>
        <end position="303"/>
    </location>
</feature>
<dbReference type="GO" id="GO:0004222">
    <property type="term" value="F:metalloendopeptidase activity"/>
    <property type="evidence" value="ECO:0007669"/>
    <property type="project" value="TreeGrafter"/>
</dbReference>
<dbReference type="Pfam" id="PF19236">
    <property type="entry name" value="ADAMTS_CR_3"/>
    <property type="match status" value="1"/>
</dbReference>
<dbReference type="EMBL" id="BEZZ01004496">
    <property type="protein sequence ID" value="GCC18522.1"/>
    <property type="molecule type" value="Genomic_DNA"/>
</dbReference>
<dbReference type="GO" id="GO:0005576">
    <property type="term" value="C:extracellular region"/>
    <property type="evidence" value="ECO:0007669"/>
    <property type="project" value="UniProtKB-SubCell"/>
</dbReference>
<feature type="compositionally biased region" description="Low complexity" evidence="4">
    <location>
        <begin position="354"/>
        <end position="380"/>
    </location>
</feature>
<dbReference type="OrthoDB" id="5948003at2759"/>
<feature type="domain" description="ADAMTS/ADAMTS-like Spacer 1" evidence="5">
    <location>
        <begin position="114"/>
        <end position="225"/>
    </location>
</feature>
<dbReference type="PROSITE" id="PS50092">
    <property type="entry name" value="TSP1"/>
    <property type="match status" value="1"/>
</dbReference>
<evidence type="ECO:0000256" key="4">
    <source>
        <dbReference type="SAM" id="MobiDB-lite"/>
    </source>
</evidence>
<dbReference type="GO" id="GO:0030198">
    <property type="term" value="P:extracellular matrix organization"/>
    <property type="evidence" value="ECO:0007669"/>
    <property type="project" value="InterPro"/>
</dbReference>
<dbReference type="PANTHER" id="PTHR13723:SF37">
    <property type="entry name" value="A DISINTEGRIN AND METALLOPROTEINASE WITH THROMBOSPONDIN MOTIFS 5"/>
    <property type="match status" value="1"/>
</dbReference>
<dbReference type="AlphaFoldDB" id="A0A401RK39"/>
<protein>
    <submittedName>
        <fullName evidence="7">Uncharacterized protein</fullName>
    </submittedName>
</protein>
<evidence type="ECO:0000259" key="6">
    <source>
        <dbReference type="Pfam" id="PF19236"/>
    </source>
</evidence>
<dbReference type="Gene3D" id="2.20.100.10">
    <property type="entry name" value="Thrombospondin type-1 (TSP1) repeat"/>
    <property type="match status" value="1"/>
</dbReference>
<dbReference type="SMART" id="SM00209">
    <property type="entry name" value="TSP1"/>
    <property type="match status" value="1"/>
</dbReference>
<accession>A0A401RK39</accession>
<dbReference type="GO" id="GO:0006508">
    <property type="term" value="P:proteolysis"/>
    <property type="evidence" value="ECO:0007669"/>
    <property type="project" value="TreeGrafter"/>
</dbReference>
<feature type="compositionally biased region" description="Low complexity" evidence="4">
    <location>
        <begin position="320"/>
        <end position="333"/>
    </location>
</feature>
<dbReference type="Gene3D" id="2.60.120.830">
    <property type="match status" value="1"/>
</dbReference>
<dbReference type="Pfam" id="PF05986">
    <property type="entry name" value="ADAMTS_spacer1"/>
    <property type="match status" value="1"/>
</dbReference>
<feature type="domain" description="ADAMTS/ADAMTS-like cysteine-rich" evidence="6">
    <location>
        <begin position="15"/>
        <end position="104"/>
    </location>
</feature>
<comment type="subcellular location">
    <subcellularLocation>
        <location evidence="1">Secreted</location>
    </subcellularLocation>
</comment>
<sequence>QTYRAEQCEARNVPAPNGQDYYQEWEPYYHGIREADLCKLNCLLKGTSQVTVFNIKVKDGTRCTPHSDAICVRSRCVKTGCDGVIGSRKRYNKCGMCGGEDSACRRIIRRFHKRTVNYSDVAVIPIGAANFKARQEHRRGQTRLMAYLALKRLNGSYILNGDTQISGFDSLLSVGGVDLRYLGWSPQRDVLGAVTRGGLTEPLVLQVYTPSRQRVVRVLYSYYIPREQAGNRKPIHKTAVTLASHGAVPNPTLTECNIPNATSPTMVHDVTLPTHTPAEMLTTHIGENTLATLSHPLTPTLHTTTKDTVPSRRPTPTVASRRPTSTVPSRRPTLSVPGHTQTSTVSDRKPTPTVPSRLPTSTVPSRRSTPTVSSRGTTSTLPSHRIRLTVPSRRTTSTVPNHRTTMPSRKFTPTLTPRSITKVTLQYGQPGKREPSSGLHNAKLPTPKQRTLSLYRPPRPTRVRLNPPLPLTKASSTSWHPGPWQSCSVTCGVGWRVRWIQCLDRRGVLSAGCDYQMKPVSMALCVMQRC</sequence>
<evidence type="ECO:0000256" key="2">
    <source>
        <dbReference type="ARBA" id="ARBA00022525"/>
    </source>
</evidence>
<feature type="compositionally biased region" description="Polar residues" evidence="4">
    <location>
        <begin position="392"/>
        <end position="414"/>
    </location>
</feature>
<dbReference type="STRING" id="137246.A0A401RK39"/>
<comment type="caution">
    <text evidence="7">The sequence shown here is derived from an EMBL/GenBank/DDBJ whole genome shotgun (WGS) entry which is preliminary data.</text>
</comment>
<dbReference type="Proteomes" id="UP000287033">
    <property type="component" value="Unassembled WGS sequence"/>
</dbReference>
<keyword evidence="2" id="KW-0964">Secreted</keyword>
<dbReference type="PRINTS" id="PR01857">
    <property type="entry name" value="ADAMTSFAMILY"/>
</dbReference>
<evidence type="ECO:0000256" key="1">
    <source>
        <dbReference type="ARBA" id="ARBA00004613"/>
    </source>
</evidence>
<dbReference type="SUPFAM" id="SSF82895">
    <property type="entry name" value="TSP-1 type 1 repeat"/>
    <property type="match status" value="1"/>
</dbReference>
<feature type="non-terminal residue" evidence="7">
    <location>
        <position position="1"/>
    </location>
</feature>
<keyword evidence="8" id="KW-1185">Reference proteome</keyword>
<dbReference type="InterPro" id="IPR013273">
    <property type="entry name" value="ADAMTS/ADAMTS-like"/>
</dbReference>
<evidence type="ECO:0000313" key="8">
    <source>
        <dbReference type="Proteomes" id="UP000287033"/>
    </source>
</evidence>
<dbReference type="InterPro" id="IPR000884">
    <property type="entry name" value="TSP1_rpt"/>
</dbReference>
<proteinExistence type="predicted"/>
<evidence type="ECO:0000256" key="3">
    <source>
        <dbReference type="ARBA" id="ARBA00023157"/>
    </source>
</evidence>
<reference evidence="7 8" key="1">
    <citation type="journal article" date="2018" name="Nat. Ecol. Evol.">
        <title>Shark genomes provide insights into elasmobranch evolution and the origin of vertebrates.</title>
        <authorList>
            <person name="Hara Y"/>
            <person name="Yamaguchi K"/>
            <person name="Onimaru K"/>
            <person name="Kadota M"/>
            <person name="Koyanagi M"/>
            <person name="Keeley SD"/>
            <person name="Tatsumi K"/>
            <person name="Tanaka K"/>
            <person name="Motone F"/>
            <person name="Kageyama Y"/>
            <person name="Nozu R"/>
            <person name="Adachi N"/>
            <person name="Nishimura O"/>
            <person name="Nakagawa R"/>
            <person name="Tanegashima C"/>
            <person name="Kiyatake I"/>
            <person name="Matsumoto R"/>
            <person name="Murakumo K"/>
            <person name="Nishida K"/>
            <person name="Terakita A"/>
            <person name="Kuratani S"/>
            <person name="Sato K"/>
            <person name="Hyodo S Kuraku.S."/>
        </authorList>
    </citation>
    <scope>NUCLEOTIDE SEQUENCE [LARGE SCALE GENOMIC DNA]</scope>
</reference>
<evidence type="ECO:0000259" key="5">
    <source>
        <dbReference type="Pfam" id="PF05986"/>
    </source>
</evidence>
<dbReference type="InterPro" id="IPR010294">
    <property type="entry name" value="ADAMTS_spacer1"/>
</dbReference>
<dbReference type="PANTHER" id="PTHR13723">
    <property type="entry name" value="ADAMTS A DISINTEGRIN AND METALLOPROTEASE WITH THROMBOSPONDIN MOTIFS PROTEASE"/>
    <property type="match status" value="1"/>
</dbReference>
<dbReference type="GO" id="GO:0031012">
    <property type="term" value="C:extracellular matrix"/>
    <property type="evidence" value="ECO:0007669"/>
    <property type="project" value="TreeGrafter"/>
</dbReference>
<gene>
    <name evidence="7" type="ORF">chiPu_0021679</name>
</gene>
<name>A0A401RK39_CHIPU</name>